<name>A0AA38I7H2_9CUCU</name>
<dbReference type="AlphaFoldDB" id="A0AA38I7H2"/>
<evidence type="ECO:0000256" key="2">
    <source>
        <dbReference type="SAM" id="SignalP"/>
    </source>
</evidence>
<feature type="chain" id="PRO_5041415261" description="MD-2-related lipid-recognition domain-containing protein" evidence="2">
    <location>
        <begin position="20"/>
        <end position="184"/>
    </location>
</feature>
<dbReference type="Pfam" id="PF06477">
    <property type="entry name" value="DUF1091"/>
    <property type="match status" value="1"/>
</dbReference>
<dbReference type="EMBL" id="JALNTZ010000005">
    <property type="protein sequence ID" value="KAJ3650401.1"/>
    <property type="molecule type" value="Genomic_DNA"/>
</dbReference>
<sequence>MKKLLTFLKLVILVQQSFSAFMKNKYVAEVEAFQTCPDHPKPVNPITNIKFVAHNRTHKTLGYDITYNRALDEKVGGAVTVERWGDGGWISIPFIGFQKNICKYMSRHLKSFWVEYYEHMGVEHPERCPIPKGNYSLRNYIFSATEMNLPFWSGRFKFTTKYEDVDTKEVIFCCVQTVKVTEIY</sequence>
<accession>A0AA38I7H2</accession>
<proteinExistence type="predicted"/>
<protein>
    <recommendedName>
        <fullName evidence="5">MD-2-related lipid-recognition domain-containing protein</fullName>
    </recommendedName>
</protein>
<evidence type="ECO:0008006" key="5">
    <source>
        <dbReference type="Google" id="ProtNLM"/>
    </source>
</evidence>
<dbReference type="InterPro" id="IPR036846">
    <property type="entry name" value="GM2-AP_sf"/>
</dbReference>
<evidence type="ECO:0000256" key="1">
    <source>
        <dbReference type="ARBA" id="ARBA00022729"/>
    </source>
</evidence>
<keyword evidence="1 2" id="KW-0732">Signal</keyword>
<dbReference type="InterPro" id="IPR010512">
    <property type="entry name" value="DUF1091"/>
</dbReference>
<organism evidence="3 4">
    <name type="scientific">Zophobas morio</name>
    <dbReference type="NCBI Taxonomy" id="2755281"/>
    <lineage>
        <taxon>Eukaryota</taxon>
        <taxon>Metazoa</taxon>
        <taxon>Ecdysozoa</taxon>
        <taxon>Arthropoda</taxon>
        <taxon>Hexapoda</taxon>
        <taxon>Insecta</taxon>
        <taxon>Pterygota</taxon>
        <taxon>Neoptera</taxon>
        <taxon>Endopterygota</taxon>
        <taxon>Coleoptera</taxon>
        <taxon>Polyphaga</taxon>
        <taxon>Cucujiformia</taxon>
        <taxon>Tenebrionidae</taxon>
        <taxon>Zophobas</taxon>
    </lineage>
</organism>
<evidence type="ECO:0000313" key="4">
    <source>
        <dbReference type="Proteomes" id="UP001168821"/>
    </source>
</evidence>
<dbReference type="SUPFAM" id="SSF63707">
    <property type="entry name" value="Ganglioside M2 (gm2) activator"/>
    <property type="match status" value="1"/>
</dbReference>
<keyword evidence="4" id="KW-1185">Reference proteome</keyword>
<gene>
    <name evidence="3" type="ORF">Zmor_016504</name>
</gene>
<feature type="signal peptide" evidence="2">
    <location>
        <begin position="1"/>
        <end position="19"/>
    </location>
</feature>
<dbReference type="Gene3D" id="2.70.220.10">
    <property type="entry name" value="Ganglioside GM2 activator"/>
    <property type="match status" value="1"/>
</dbReference>
<dbReference type="PANTHER" id="PTHR21112:SF0">
    <property type="entry name" value="CHEMOSENSORY PROTEIN A 29A-RELATED"/>
    <property type="match status" value="1"/>
</dbReference>
<evidence type="ECO:0000313" key="3">
    <source>
        <dbReference type="EMBL" id="KAJ3650401.1"/>
    </source>
</evidence>
<reference evidence="3" key="1">
    <citation type="journal article" date="2023" name="G3 (Bethesda)">
        <title>Whole genome assemblies of Zophobas morio and Tenebrio molitor.</title>
        <authorList>
            <person name="Kaur S."/>
            <person name="Stinson S.A."/>
            <person name="diCenzo G.C."/>
        </authorList>
    </citation>
    <scope>NUCLEOTIDE SEQUENCE</scope>
    <source>
        <strain evidence="3">QUZm001</strain>
    </source>
</reference>
<dbReference type="PANTHER" id="PTHR21112">
    <property type="entry name" value="CHEMOSENSORY PROTEIN A 29A-RELATED"/>
    <property type="match status" value="1"/>
</dbReference>
<dbReference type="Proteomes" id="UP001168821">
    <property type="component" value="Unassembled WGS sequence"/>
</dbReference>
<comment type="caution">
    <text evidence="3">The sequence shown here is derived from an EMBL/GenBank/DDBJ whole genome shotgun (WGS) entry which is preliminary data.</text>
</comment>